<keyword evidence="1" id="KW-0812">Transmembrane</keyword>
<dbReference type="Proteomes" id="UP001595621">
    <property type="component" value="Unassembled WGS sequence"/>
</dbReference>
<feature type="transmembrane region" description="Helical" evidence="1">
    <location>
        <begin position="12"/>
        <end position="31"/>
    </location>
</feature>
<keyword evidence="3" id="KW-1185">Reference proteome</keyword>
<sequence length="153" mass="16454">MRRLNGFSLIELVVVILILGILAVVALPRFVNLSTESRIAALEGLRAAVTSTSEHVSIACKLTASCNNTLRGDSIFLPAYNQNVRIVWGYADAGLLSRDDEIDDLVESDGFDITAPNGATVRWSFPDTTNCYVQYAQPPSNGTPTVSMVTSGC</sequence>
<accession>A0ABV7G7R1</accession>
<keyword evidence="1" id="KW-0472">Membrane</keyword>
<evidence type="ECO:0000313" key="3">
    <source>
        <dbReference type="Proteomes" id="UP001595621"/>
    </source>
</evidence>
<protein>
    <submittedName>
        <fullName evidence="2">Type II secretion system protein</fullName>
    </submittedName>
</protein>
<dbReference type="Gene3D" id="3.30.700.10">
    <property type="entry name" value="Glycoprotein, Type 4 Pilin"/>
    <property type="match status" value="1"/>
</dbReference>
<keyword evidence="1" id="KW-1133">Transmembrane helix</keyword>
<evidence type="ECO:0000313" key="2">
    <source>
        <dbReference type="EMBL" id="MFC3136708.1"/>
    </source>
</evidence>
<comment type="caution">
    <text evidence="2">The sequence shown here is derived from an EMBL/GenBank/DDBJ whole genome shotgun (WGS) entry which is preliminary data.</text>
</comment>
<dbReference type="SUPFAM" id="SSF54523">
    <property type="entry name" value="Pili subunits"/>
    <property type="match status" value="1"/>
</dbReference>
<organism evidence="2 3">
    <name type="scientific">Shewanella submarina</name>
    <dbReference type="NCBI Taxonomy" id="2016376"/>
    <lineage>
        <taxon>Bacteria</taxon>
        <taxon>Pseudomonadati</taxon>
        <taxon>Pseudomonadota</taxon>
        <taxon>Gammaproteobacteria</taxon>
        <taxon>Alteromonadales</taxon>
        <taxon>Shewanellaceae</taxon>
        <taxon>Shewanella</taxon>
    </lineage>
</organism>
<name>A0ABV7G7R1_9GAMM</name>
<dbReference type="RefSeq" id="WP_283106474.1">
    <property type="nucleotide sequence ID" value="NZ_JAKILF010000005.1"/>
</dbReference>
<gene>
    <name evidence="2" type="ORF">ACFOE0_00690</name>
</gene>
<dbReference type="Pfam" id="PF07963">
    <property type="entry name" value="N_methyl"/>
    <property type="match status" value="1"/>
</dbReference>
<reference evidence="3" key="1">
    <citation type="journal article" date="2019" name="Int. J. Syst. Evol. Microbiol.">
        <title>The Global Catalogue of Microorganisms (GCM) 10K type strain sequencing project: providing services to taxonomists for standard genome sequencing and annotation.</title>
        <authorList>
            <consortium name="The Broad Institute Genomics Platform"/>
            <consortium name="The Broad Institute Genome Sequencing Center for Infectious Disease"/>
            <person name="Wu L."/>
            <person name="Ma J."/>
        </authorList>
    </citation>
    <scope>NUCLEOTIDE SEQUENCE [LARGE SCALE GENOMIC DNA]</scope>
    <source>
        <strain evidence="3">KCTC 52277</strain>
    </source>
</reference>
<dbReference type="InterPro" id="IPR012902">
    <property type="entry name" value="N_methyl_site"/>
</dbReference>
<dbReference type="EMBL" id="JBHRTD010000001">
    <property type="protein sequence ID" value="MFC3136708.1"/>
    <property type="molecule type" value="Genomic_DNA"/>
</dbReference>
<dbReference type="NCBIfam" id="TIGR02532">
    <property type="entry name" value="IV_pilin_GFxxxE"/>
    <property type="match status" value="1"/>
</dbReference>
<proteinExistence type="predicted"/>
<dbReference type="InterPro" id="IPR045584">
    <property type="entry name" value="Pilin-like"/>
</dbReference>
<evidence type="ECO:0000256" key="1">
    <source>
        <dbReference type="SAM" id="Phobius"/>
    </source>
</evidence>